<evidence type="ECO:0000313" key="2">
    <source>
        <dbReference type="Proteomes" id="UP000006882"/>
    </source>
</evidence>
<gene>
    <name evidence="1" type="ORF">PRUPE_8G052900</name>
</gene>
<evidence type="ECO:0000313" key="1">
    <source>
        <dbReference type="EMBL" id="ONH90422.1"/>
    </source>
</evidence>
<proteinExistence type="predicted"/>
<dbReference type="AlphaFoldDB" id="M5W0A2"/>
<protein>
    <submittedName>
        <fullName evidence="1">Uncharacterized protein</fullName>
    </submittedName>
</protein>
<dbReference type="Proteomes" id="UP000006882">
    <property type="component" value="Chromosome G8"/>
</dbReference>
<name>M5W0A2_PRUPE</name>
<dbReference type="Gramene" id="ONH90422">
    <property type="protein sequence ID" value="ONH90422"/>
    <property type="gene ID" value="PRUPE_8G052900"/>
</dbReference>
<sequence length="94" mass="10387">MRIQPPKVGIPVLPAWSIRAPKQDIDSTLAESAEEMATGLLVTYLSPNTIFLSRRDTKFQHITSLCLVSARASNRALFCCYSRRAPSPVRKVAA</sequence>
<dbReference type="HOGENOM" id="CLU_2390193_0_0_1"/>
<reference evidence="1 2" key="1">
    <citation type="journal article" date="2013" name="Nat. Genet.">
        <title>The high-quality draft genome of peach (Prunus persica) identifies unique patterns of genetic diversity, domestication and genome evolution.</title>
        <authorList>
            <consortium name="International Peach Genome Initiative"/>
            <person name="Verde I."/>
            <person name="Abbott A.G."/>
            <person name="Scalabrin S."/>
            <person name="Jung S."/>
            <person name="Shu S."/>
            <person name="Marroni F."/>
            <person name="Zhebentyayeva T."/>
            <person name="Dettori M.T."/>
            <person name="Grimwood J."/>
            <person name="Cattonaro F."/>
            <person name="Zuccolo A."/>
            <person name="Rossini L."/>
            <person name="Jenkins J."/>
            <person name="Vendramin E."/>
            <person name="Meisel L.A."/>
            <person name="Decroocq V."/>
            <person name="Sosinski B."/>
            <person name="Prochnik S."/>
            <person name="Mitros T."/>
            <person name="Policriti A."/>
            <person name="Cipriani G."/>
            <person name="Dondini L."/>
            <person name="Ficklin S."/>
            <person name="Goodstein D.M."/>
            <person name="Xuan P."/>
            <person name="Del Fabbro C."/>
            <person name="Aramini V."/>
            <person name="Copetti D."/>
            <person name="Gonzalez S."/>
            <person name="Horner D.S."/>
            <person name="Falchi R."/>
            <person name="Lucas S."/>
            <person name="Mica E."/>
            <person name="Maldonado J."/>
            <person name="Lazzari B."/>
            <person name="Bielenberg D."/>
            <person name="Pirona R."/>
            <person name="Miculan M."/>
            <person name="Barakat A."/>
            <person name="Testolin R."/>
            <person name="Stella A."/>
            <person name="Tartarini S."/>
            <person name="Tonutti P."/>
            <person name="Arus P."/>
            <person name="Orellana A."/>
            <person name="Wells C."/>
            <person name="Main D."/>
            <person name="Vizzotto G."/>
            <person name="Silva H."/>
            <person name="Salamini F."/>
            <person name="Schmutz J."/>
            <person name="Morgante M."/>
            <person name="Rokhsar D.S."/>
        </authorList>
    </citation>
    <scope>NUCLEOTIDE SEQUENCE [LARGE SCALE GENOMIC DNA]</scope>
    <source>
        <strain evidence="2">cv. Nemared</strain>
    </source>
</reference>
<dbReference type="EMBL" id="CM007658">
    <property type="protein sequence ID" value="ONH90422.1"/>
    <property type="molecule type" value="Genomic_DNA"/>
</dbReference>
<organism evidence="1 2">
    <name type="scientific">Prunus persica</name>
    <name type="common">Peach</name>
    <name type="synonym">Amygdalus persica</name>
    <dbReference type="NCBI Taxonomy" id="3760"/>
    <lineage>
        <taxon>Eukaryota</taxon>
        <taxon>Viridiplantae</taxon>
        <taxon>Streptophyta</taxon>
        <taxon>Embryophyta</taxon>
        <taxon>Tracheophyta</taxon>
        <taxon>Spermatophyta</taxon>
        <taxon>Magnoliopsida</taxon>
        <taxon>eudicotyledons</taxon>
        <taxon>Gunneridae</taxon>
        <taxon>Pentapetalae</taxon>
        <taxon>rosids</taxon>
        <taxon>fabids</taxon>
        <taxon>Rosales</taxon>
        <taxon>Rosaceae</taxon>
        <taxon>Amygdaloideae</taxon>
        <taxon>Amygdaleae</taxon>
        <taxon>Prunus</taxon>
    </lineage>
</organism>
<accession>M5W0A2</accession>
<keyword evidence="2" id="KW-1185">Reference proteome</keyword>